<organism evidence="6 7">
    <name type="scientific">Astrephomene gubernaculifera</name>
    <dbReference type="NCBI Taxonomy" id="47775"/>
    <lineage>
        <taxon>Eukaryota</taxon>
        <taxon>Viridiplantae</taxon>
        <taxon>Chlorophyta</taxon>
        <taxon>core chlorophytes</taxon>
        <taxon>Chlorophyceae</taxon>
        <taxon>CS clade</taxon>
        <taxon>Chlamydomonadales</taxon>
        <taxon>Astrephomenaceae</taxon>
        <taxon>Astrephomene</taxon>
    </lineage>
</organism>
<dbReference type="InterPro" id="IPR000719">
    <property type="entry name" value="Prot_kinase_dom"/>
</dbReference>
<sequence length="1889" mass="196170">MSTMGSSVMARRPLLRRVVFLLLLWLPSLVVDAQNISVTLPSLLATASLGQVTLQAATYTLSSFAVANITSNTTFVGAGSSVTVLDVSNFPTPANQSMPRAFTVRNNATLRLSNLTLRLPPLPTSQLSGVVSMIAHAVAVGPGALVYLDGVTLVGASCSDLQAFTDTLCRTTSWRYTTDEFQILNGILMYGDARMSMSPLTTSSDSTAAASNGASLKSTTVTCPNGGPKPPWTCSGTYVSTADELQKTAVRLLANTTKILHLSVTSNITLDPKTWQPVMMPAGVLLSFWGNSIQPVQLDFAGIMGAFTAKSYASSGAFRVKDMTLLGSPYSDNFTTPLDFFQTWTHGAFRVARIGDGSANPTRQIQLIGCFIFVADREARFMSQVLRVASQSDSLEFNAWLADYFLLPVTAVQQRDGVTTIDYLDDADKVTRLTNCTLRTLKEFASGTPASSYASPDLLWPVGLYTAKSSWLSGLGYTVANSSLLGPYIASRSGNFFARSTPSDSLMVSADSSPRDLAAGNYGPQYRTSTSWGLFMPPIRQLGRLGFWDMQGVTGELYLPSSSTVTVQSAVLYNLAPGGVLPRWSSSSSSSNGSVSMTTEDVRRRLLAYGMGWQPFNNDSSANALPAEGWEAAFANMTLPLWYFAWNRTEGSVSLNLISCTLVVPSFDFAIVVQVLREAGKLIDTAAGVPYGASSTSNLGVPEAKRAADTSFRRSLLDTTETGTLVGQEQAQPPPSSAPPPPSWYAPSGVVVVPGKADKPLKDFASSAQVNWFTSDTIYFSSMSFWGWTGTDIVITYVPPPGTPTAVQSYDLSYDATSFPPPPPSPPPSPSPPLPPPSPRPPSPPPQPRPRPPPPKPRSPPSPPTPNAPLSQPLPPELGPSAPPPSILTLSTNHSSDSSNTTSGSSSSSSSKSFPMGVAIGVSVGAVTVTVVVAAVVVLYRRRSRLTRSPTGKDSSYSSAGAAGGGLGSIEMNNLKNTRRRGRHDPRVGGISNDSPNGSSSGSEDPIKEGTSKQARDIKSKGFTTLPHTDTGTTETGTETASPPSTAPGTNTNTGTVPSSESGRASPENQGSLVSEGQAKGMQTQVQAAAEAAAAAATPAETMALLAAAAKSASTSYATAVGSSRTTIGMAQGTGTFATAVSDRTAASKPMFPGAAMLGSLMPLVQLVIEDDDKEASEGKGTDSGGGGGGKEGEQVAAAAAAVEGDGSAAAAGMSLLQTLDIESALQAYSSRSQKAAVGSEDTSAPAGTGTPPDSAPSAPATRGGEDLATAISNLQAELSGRQEQLRITTVLGRGSFGVVYLGTWRGLRVAVKSLVVHDALLGAEARRRQRAILEAAISTSLHHPNVVSTYAYEVRPLGVVAPAAPKRLQQQQLAATGEGGATSEGNQPTTAEEGSVWESAGDVYKLYIIQEYCDVGTLRDALGAGVVGSITSGGAASLCALTLALDVAAGMCHIHAKNIVHGDLSSANILLTSLKVVPNKGGGMGGMGMGGPMGVGMGGMGGPMGMGGGGGGPSNVFGALADAMASCRTAGARNLAAQISRLRGLWRPPVVAKVADFGLSVRMSEGQTHASNKFQGTPLYSAPEVLARGHLTKASDVFSYGVMLLEFYHGRYVANLKARCAPNKPHHQQSPQQRPHVADADSDAPETASIAGGRFVVTLPSSCPLHLRDLLIACLSPEPSTRPTFEQVVDSLVDVLLAEHSTLYAREMQLRQQHWQRPPWEQPQQLMPMQMPGGAMPYHQQPYQLQQQQFPMPFQQQQQGAPANWGRPMTLNAMAAAAVAPSALAAMGVAPSLPSVPSAMAPSGAVPSGVVPLAVEPAALTAIGVAPPTAISPSIMAAMGVAPAAVAPSAVSPSAFGAFAVAPSAIAPSAVAVAANKMALMGVGEDLV</sequence>
<proteinExistence type="predicted"/>
<keyword evidence="7" id="KW-1185">Reference proteome</keyword>
<feature type="compositionally biased region" description="Low complexity" evidence="2">
    <location>
        <begin position="889"/>
        <end position="913"/>
    </location>
</feature>
<dbReference type="InterPro" id="IPR051681">
    <property type="entry name" value="Ser/Thr_Kinases-Pseudokinases"/>
</dbReference>
<dbReference type="PANTHER" id="PTHR44329">
    <property type="entry name" value="SERINE/THREONINE-PROTEIN KINASE TNNI3K-RELATED"/>
    <property type="match status" value="1"/>
</dbReference>
<gene>
    <name evidence="6" type="ORF">Agub_g13040</name>
</gene>
<evidence type="ECO:0000259" key="5">
    <source>
        <dbReference type="PROSITE" id="PS50011"/>
    </source>
</evidence>
<feature type="compositionally biased region" description="Low complexity" evidence="2">
    <location>
        <begin position="1024"/>
        <end position="1056"/>
    </location>
</feature>
<feature type="compositionally biased region" description="Low complexity" evidence="2">
    <location>
        <begin position="1252"/>
        <end position="1261"/>
    </location>
</feature>
<feature type="signal peptide" evidence="4">
    <location>
        <begin position="1"/>
        <end position="33"/>
    </location>
</feature>
<name>A0AAD3DZ99_9CHLO</name>
<feature type="compositionally biased region" description="Basic and acidic residues" evidence="2">
    <location>
        <begin position="1005"/>
        <end position="1020"/>
    </location>
</feature>
<feature type="binding site" evidence="1">
    <location>
        <position position="1313"/>
    </location>
    <ligand>
        <name>ATP</name>
        <dbReference type="ChEBI" id="CHEBI:30616"/>
    </ligand>
</feature>
<keyword evidence="4" id="KW-0732">Signal</keyword>
<feature type="region of interest" description="Disordered" evidence="2">
    <location>
        <begin position="1236"/>
        <end position="1265"/>
    </location>
</feature>
<feature type="region of interest" description="Disordered" evidence="2">
    <location>
        <begin position="1372"/>
        <end position="1396"/>
    </location>
</feature>
<keyword evidence="1" id="KW-0547">Nucleotide-binding</keyword>
<keyword evidence="3" id="KW-1133">Transmembrane helix</keyword>
<feature type="domain" description="Protein kinase" evidence="5">
    <location>
        <begin position="1286"/>
        <end position="1704"/>
    </location>
</feature>
<feature type="transmembrane region" description="Helical" evidence="3">
    <location>
        <begin position="916"/>
        <end position="940"/>
    </location>
</feature>
<reference evidence="6 7" key="1">
    <citation type="journal article" date="2021" name="Sci. Rep.">
        <title>Genome sequencing of the multicellular alga Astrephomene provides insights into convergent evolution of germ-soma differentiation.</title>
        <authorList>
            <person name="Yamashita S."/>
            <person name="Yamamoto K."/>
            <person name="Matsuzaki R."/>
            <person name="Suzuki S."/>
            <person name="Yamaguchi H."/>
            <person name="Hirooka S."/>
            <person name="Minakuchi Y."/>
            <person name="Miyagishima S."/>
            <person name="Kawachi M."/>
            <person name="Toyoda A."/>
            <person name="Nozaki H."/>
        </authorList>
    </citation>
    <scope>NUCLEOTIDE SEQUENCE [LARGE SCALE GENOMIC DNA]</scope>
    <source>
        <strain evidence="6 7">NIES-4017</strain>
    </source>
</reference>
<dbReference type="PROSITE" id="PS50011">
    <property type="entry name" value="PROTEIN_KINASE_DOM"/>
    <property type="match status" value="1"/>
</dbReference>
<dbReference type="PRINTS" id="PR01217">
    <property type="entry name" value="PRICHEXTENSN"/>
</dbReference>
<dbReference type="InterPro" id="IPR017441">
    <property type="entry name" value="Protein_kinase_ATP_BS"/>
</dbReference>
<dbReference type="PROSITE" id="PS00109">
    <property type="entry name" value="PROTEIN_KINASE_TYR"/>
    <property type="match status" value="1"/>
</dbReference>
<feature type="region of interest" description="Disordered" evidence="2">
    <location>
        <begin position="724"/>
        <end position="745"/>
    </location>
</feature>
<feature type="compositionally biased region" description="Low complexity" evidence="2">
    <location>
        <begin position="992"/>
        <end position="1004"/>
    </location>
</feature>
<dbReference type="Gene3D" id="1.10.510.10">
    <property type="entry name" value="Transferase(Phosphotransferase) domain 1"/>
    <property type="match status" value="2"/>
</dbReference>
<evidence type="ECO:0000313" key="6">
    <source>
        <dbReference type="EMBL" id="GFR50775.1"/>
    </source>
</evidence>
<keyword evidence="3" id="KW-0472">Membrane</keyword>
<dbReference type="SUPFAM" id="SSF56112">
    <property type="entry name" value="Protein kinase-like (PK-like)"/>
    <property type="match status" value="1"/>
</dbReference>
<dbReference type="Pfam" id="PF07714">
    <property type="entry name" value="PK_Tyr_Ser-Thr"/>
    <property type="match status" value="2"/>
</dbReference>
<dbReference type="Proteomes" id="UP001054857">
    <property type="component" value="Unassembled WGS sequence"/>
</dbReference>
<accession>A0AAD3DZ99</accession>
<evidence type="ECO:0000256" key="3">
    <source>
        <dbReference type="SAM" id="Phobius"/>
    </source>
</evidence>
<evidence type="ECO:0000313" key="7">
    <source>
        <dbReference type="Proteomes" id="UP001054857"/>
    </source>
</evidence>
<feature type="region of interest" description="Disordered" evidence="2">
    <location>
        <begin position="946"/>
        <end position="1082"/>
    </location>
</feature>
<dbReference type="EMBL" id="BMAR01000041">
    <property type="protein sequence ID" value="GFR50775.1"/>
    <property type="molecule type" value="Genomic_DNA"/>
</dbReference>
<evidence type="ECO:0000256" key="4">
    <source>
        <dbReference type="SAM" id="SignalP"/>
    </source>
</evidence>
<comment type="caution">
    <text evidence="6">The sequence shown here is derived from an EMBL/GenBank/DDBJ whole genome shotgun (WGS) entry which is preliminary data.</text>
</comment>
<feature type="compositionally biased region" description="Polar residues" evidence="2">
    <location>
        <begin position="1057"/>
        <end position="1082"/>
    </location>
</feature>
<keyword evidence="1" id="KW-0067">ATP-binding</keyword>
<feature type="region of interest" description="Disordered" evidence="2">
    <location>
        <begin position="813"/>
        <end position="913"/>
    </location>
</feature>
<evidence type="ECO:0000256" key="2">
    <source>
        <dbReference type="SAM" id="MobiDB-lite"/>
    </source>
</evidence>
<dbReference type="PROSITE" id="PS00107">
    <property type="entry name" value="PROTEIN_KINASE_ATP"/>
    <property type="match status" value="1"/>
</dbReference>
<keyword evidence="3" id="KW-0812">Transmembrane</keyword>
<feature type="chain" id="PRO_5042073252" description="Protein kinase domain-containing protein" evidence="4">
    <location>
        <begin position="34"/>
        <end position="1889"/>
    </location>
</feature>
<dbReference type="InterPro" id="IPR008266">
    <property type="entry name" value="Tyr_kinase_AS"/>
</dbReference>
<feature type="compositionally biased region" description="Pro residues" evidence="2">
    <location>
        <begin position="819"/>
        <end position="886"/>
    </location>
</feature>
<feature type="compositionally biased region" description="Pro residues" evidence="2">
    <location>
        <begin position="732"/>
        <end position="744"/>
    </location>
</feature>
<feature type="region of interest" description="Disordered" evidence="2">
    <location>
        <begin position="1174"/>
        <end position="1200"/>
    </location>
</feature>
<dbReference type="InterPro" id="IPR011009">
    <property type="entry name" value="Kinase-like_dom_sf"/>
</dbReference>
<dbReference type="Pfam" id="PF00069">
    <property type="entry name" value="Pkinase"/>
    <property type="match status" value="1"/>
</dbReference>
<dbReference type="GO" id="GO:0005524">
    <property type="term" value="F:ATP binding"/>
    <property type="evidence" value="ECO:0007669"/>
    <property type="project" value="UniProtKB-UniRule"/>
</dbReference>
<dbReference type="GO" id="GO:0004674">
    <property type="term" value="F:protein serine/threonine kinase activity"/>
    <property type="evidence" value="ECO:0007669"/>
    <property type="project" value="TreeGrafter"/>
</dbReference>
<dbReference type="InterPro" id="IPR001245">
    <property type="entry name" value="Ser-Thr/Tyr_kinase_cat_dom"/>
</dbReference>
<protein>
    <recommendedName>
        <fullName evidence="5">Protein kinase domain-containing protein</fullName>
    </recommendedName>
</protein>
<feature type="region of interest" description="Disordered" evidence="2">
    <location>
        <begin position="1623"/>
        <end position="1647"/>
    </location>
</feature>
<dbReference type="PANTHER" id="PTHR44329:SF214">
    <property type="entry name" value="PROTEIN KINASE DOMAIN-CONTAINING PROTEIN"/>
    <property type="match status" value="1"/>
</dbReference>
<evidence type="ECO:0000256" key="1">
    <source>
        <dbReference type="PROSITE-ProRule" id="PRU10141"/>
    </source>
</evidence>
<dbReference type="Gene3D" id="3.30.200.20">
    <property type="entry name" value="Phosphorylase Kinase, domain 1"/>
    <property type="match status" value="1"/>
</dbReference>